<name>A0A5C5X056_9BACT</name>
<comment type="caution">
    <text evidence="2">The sequence shown here is derived from an EMBL/GenBank/DDBJ whole genome shotgun (WGS) entry which is preliminary data.</text>
</comment>
<dbReference type="GO" id="GO:0016787">
    <property type="term" value="F:hydrolase activity"/>
    <property type="evidence" value="ECO:0007669"/>
    <property type="project" value="UniProtKB-KW"/>
</dbReference>
<keyword evidence="2" id="KW-0378">Hydrolase</keyword>
<reference evidence="2 3" key="1">
    <citation type="submission" date="2019-02" db="EMBL/GenBank/DDBJ databases">
        <title>Deep-cultivation of Planctomycetes and their phenomic and genomic characterization uncovers novel biology.</title>
        <authorList>
            <person name="Wiegand S."/>
            <person name="Jogler M."/>
            <person name="Boedeker C."/>
            <person name="Pinto D."/>
            <person name="Vollmers J."/>
            <person name="Rivas-Marin E."/>
            <person name="Kohn T."/>
            <person name="Peeters S.H."/>
            <person name="Heuer A."/>
            <person name="Rast P."/>
            <person name="Oberbeckmann S."/>
            <person name="Bunk B."/>
            <person name="Jeske O."/>
            <person name="Meyerdierks A."/>
            <person name="Storesund J.E."/>
            <person name="Kallscheuer N."/>
            <person name="Luecker S."/>
            <person name="Lage O.M."/>
            <person name="Pohl T."/>
            <person name="Merkel B.J."/>
            <person name="Hornburger P."/>
            <person name="Mueller R.-W."/>
            <person name="Bruemmer F."/>
            <person name="Labrenz M."/>
            <person name="Spormann A.M."/>
            <person name="Op Den Camp H."/>
            <person name="Overmann J."/>
            <person name="Amann R."/>
            <person name="Jetten M.S.M."/>
            <person name="Mascher T."/>
            <person name="Medema M.H."/>
            <person name="Devos D.P."/>
            <person name="Kaster A.-K."/>
            <person name="Ovreas L."/>
            <person name="Rohde M."/>
            <person name="Galperin M.Y."/>
            <person name="Jogler C."/>
        </authorList>
    </citation>
    <scope>NUCLEOTIDE SEQUENCE [LARGE SCALE GENOMIC DNA]</scope>
    <source>
        <strain evidence="2 3">CA85</strain>
    </source>
</reference>
<feature type="region of interest" description="Disordered" evidence="1">
    <location>
        <begin position="1"/>
        <end position="103"/>
    </location>
</feature>
<accession>A0A5C5X056</accession>
<feature type="region of interest" description="Disordered" evidence="1">
    <location>
        <begin position="1073"/>
        <end position="1097"/>
    </location>
</feature>
<evidence type="ECO:0000313" key="2">
    <source>
        <dbReference type="EMBL" id="TWT55969.1"/>
    </source>
</evidence>
<dbReference type="EMBL" id="SJPK01000019">
    <property type="protein sequence ID" value="TWT55969.1"/>
    <property type="molecule type" value="Genomic_DNA"/>
</dbReference>
<evidence type="ECO:0000313" key="3">
    <source>
        <dbReference type="Proteomes" id="UP000318053"/>
    </source>
</evidence>
<keyword evidence="3" id="KW-1185">Reference proteome</keyword>
<feature type="region of interest" description="Disordered" evidence="1">
    <location>
        <begin position="1358"/>
        <end position="1378"/>
    </location>
</feature>
<proteinExistence type="predicted"/>
<organism evidence="2 3">
    <name type="scientific">Allorhodopirellula solitaria</name>
    <dbReference type="NCBI Taxonomy" id="2527987"/>
    <lineage>
        <taxon>Bacteria</taxon>
        <taxon>Pseudomonadati</taxon>
        <taxon>Planctomycetota</taxon>
        <taxon>Planctomycetia</taxon>
        <taxon>Pirellulales</taxon>
        <taxon>Pirellulaceae</taxon>
        <taxon>Allorhodopirellula</taxon>
    </lineage>
</organism>
<feature type="region of interest" description="Disordered" evidence="1">
    <location>
        <begin position="1596"/>
        <end position="1615"/>
    </location>
</feature>
<dbReference type="EC" id="3.1.-.-" evidence="2"/>
<evidence type="ECO:0000256" key="1">
    <source>
        <dbReference type="SAM" id="MobiDB-lite"/>
    </source>
</evidence>
<dbReference type="InterPro" id="IPR050708">
    <property type="entry name" value="T6SS_VgrG/RHS"/>
</dbReference>
<dbReference type="PANTHER" id="PTHR32305">
    <property type="match status" value="1"/>
</dbReference>
<dbReference type="PANTHER" id="PTHR32305:SF15">
    <property type="entry name" value="PROTEIN RHSA-RELATED"/>
    <property type="match status" value="1"/>
</dbReference>
<dbReference type="Gene3D" id="2.180.10.10">
    <property type="entry name" value="RHS repeat-associated core"/>
    <property type="match status" value="2"/>
</dbReference>
<dbReference type="InterPro" id="IPR022385">
    <property type="entry name" value="Rhs_assc_core"/>
</dbReference>
<sequence length="1987" mass="217673">MSSSSSGGFSSSSSSLNSSSSSSSGSLSSSSSSHASSSSSGGSSSSSWLSSSSSSNWQGPGPEPDPTPPETCDLPSEGSGEEECKKCDEASGGVDSTSKRPVRNFNGELQLEVTDMQAMGAGGPWAQRRQYSNQLQGQSDVGLGYNWLLEAWPYLLKGPGGAIAFVRSTRNALWFDRVESGGDVSFVSRYGGKSTLTHDCDSRRYVLAQPSGEIWFFKDFGDEPCDSSSSSSAASSAQPLPGQLTGMIDVSGQQTDVVAYSASGRIQTIQRETVVGSDTTTTQFEYEFNGMGLTTSVTYRRQVNTDGWINIRRVTYEYYDGSNSFGSSGDLMRVRIQEPSGATWVNVKQSYYRYYKTSDPKGFQHGLRYVVEPDGYEDLLADSLDPTAVSNSVLLQYSKYYFEYDAQRRVTKEIVDRGSLTYSFAYEQSLNTDDYNHWSRKTTETRPGGSVNTVYTNFIGQGLLSVLTSGSDQWLTADKYNDAGRLIETALPSSVVSYDPDEADLGITLRSNEGLIKLRSYYSTTGGGAAAGYLKSTSLKQGSGGTPVIQSELEYTERTGGGATIYPIAKQTQFRDDAGADRLATTYAYEWYTDTVQVKQRTATLPVVTTAQNGPNTATTQKQFFDERGNLTWSMDARGFITRMFYDQVLGAMLQRINDADTSMLSGVPAGWSTPSGGGKHLISDYEIDSRGRTTQQLGPVHTIDIGGTATAVRRARWTVYKDAEHATWTASGYATGTAPAYTNTLINPVNIQQRDARGNILEQIQVSRGSTSGRLQPTDTFSQASFTRWTSWQYTDCCLVSSTRIYHTIPASGEGTSGTNYNQTTYGYDSQKRQNLQISPGGTISQRVHDVRDNVIAIFVGTNDTGSTESDPTGGGASGNNMVQVSGSVFDNGNDGGDNNLTSQIAYVDGVNTRTTAYTYDWRNRRVDTNGELDAFGRVTYDNLNRVIQSDRYDTSASGNLVSRNATKYDNLGRVYQSIRYAVDPNTGTVGNPITSNTWFDAVGNPVKSMTGGSSRFTKQVFDSTGWMVHSYTGYGNDTTYADALNVTGDVILSQTDMAYDDAGNSIQASRRQRYHNASAAQTGELGSPSATPNARVQYSASYPDAVGRMIASAEYGTNGGTALTRSATIPSSSDTILVSRQVYDNAGRRRDNIDPAGKISRTIYDAASRQSETIDNLVDPPASSSTGTACTASDDQNQTVQFTYTPDGDLKTLTAVNASTGNQVTQYIYGTTLSDSAIASSSLLRREIYPDSTGTSDSVSYTYNRQSQRTSLTDQNGSTRQYDFDALGRQTQDRVTTLGAGVDGTIRRVEQTYDVRGNVSAVTCYNNSSVGSGSIENQITRQFDGFGQVTKTFQSHSGAVNPASTPSVGRSYTDGSGNVLRPTATLYPNGREVTLNYGSSGSITDKLNQVSSLIDDDSTVLAAYEYLGSGTFVQQDSTQADLRYTLISPTLSTDPDTGDIYSGLDRFGRVKGVRWRDVSAGTDLSRVEYGYDRASNRTWRENPSDPNREHDWLYQYDGLHRLQSAQRGQLNGTHTAITTLDAAQCWTLDPTGNWKEFRQDENGDGTWDFNQTRTANEVNEITDISNTPSDIWATPAYDKNGNTTTNPRPDLGTDATMTATFDAWNRMTKLVDDATSNVLLENQFDGRNFRVAAKEYTSGTLARTREYYFTDAWQCVEEHVDTSNTPRRQYVWGMRYIDDLVLRDRDISPSGGLLTERLYYLADANWNTTAVVSDSGSVQERYEYDPYGNLSIFEANFTPRAISNYGVHYTHTSREWTPAAGLYYFRNRWYDALLGRFSSRDPIGYEGSPYGLYEFLSSAPVIYSDSAGLSTELIEAMEPAAACNYSDKIDCDEACRVALADPNIRKNSVGTVICNDGLKCPCFFGIKARNIMPGQCPALERIVIDHEREHFKDVECPKEGIDRGMPKPEVNMKDRECELRIQSVQDLLRAIDGAPEGRCKEAMKDERDDLTDWLAVNCIHILTRD</sequence>
<protein>
    <submittedName>
        <fullName evidence="2">tRNA3(Ser)-specific nuclease WapA</fullName>
        <ecNumber evidence="2">3.1.-.-</ecNumber>
    </submittedName>
</protein>
<dbReference type="NCBIfam" id="TIGR03696">
    <property type="entry name" value="Rhs_assc_core"/>
    <property type="match status" value="1"/>
</dbReference>
<feature type="compositionally biased region" description="Low complexity" evidence="1">
    <location>
        <begin position="1"/>
        <end position="55"/>
    </location>
</feature>
<dbReference type="Proteomes" id="UP000318053">
    <property type="component" value="Unassembled WGS sequence"/>
</dbReference>
<gene>
    <name evidence="2" type="primary">wapA_6</name>
    <name evidence="2" type="ORF">CA85_46770</name>
</gene>